<dbReference type="GO" id="GO:0016226">
    <property type="term" value="P:iron-sulfur cluster assembly"/>
    <property type="evidence" value="ECO:0007669"/>
    <property type="project" value="InterPro"/>
</dbReference>
<sequence>MFNDIIIDNFCNPEHQGEVVNPGIRLSLGNSVCGDKVDIDLVIDDQNIIKEAKFRAWGCTALLAMANLFCRVVEGKVMHEISAMPSNEIDKLLGALAPSQHHCIDMLHDLFRQLRDCK</sequence>
<dbReference type="GO" id="GO:0051536">
    <property type="term" value="F:iron-sulfur cluster binding"/>
    <property type="evidence" value="ECO:0007669"/>
    <property type="project" value="InterPro"/>
</dbReference>
<dbReference type="OrthoDB" id="9804157at2"/>
<reference evidence="2 3" key="1">
    <citation type="submission" date="2018-11" db="EMBL/GenBank/DDBJ databases">
        <title>Genome sequences of Brenneria nigrifluens and Brenneria rubrifaciens.</title>
        <authorList>
            <person name="Poret-Peterson A.T."/>
            <person name="McClean A.E."/>
            <person name="Kluepfel D.A."/>
        </authorList>
    </citation>
    <scope>NUCLEOTIDE SEQUENCE [LARGE SCALE GENOMIC DNA]</scope>
    <source>
        <strain evidence="2 3">6D370</strain>
    </source>
</reference>
<dbReference type="SUPFAM" id="SSF82649">
    <property type="entry name" value="SufE/NifU"/>
    <property type="match status" value="1"/>
</dbReference>
<feature type="domain" description="NIF system FeS cluster assembly NifU N-terminal" evidence="1">
    <location>
        <begin position="2"/>
        <end position="109"/>
    </location>
</feature>
<evidence type="ECO:0000313" key="2">
    <source>
        <dbReference type="EMBL" id="QCR08371.1"/>
    </source>
</evidence>
<dbReference type="Pfam" id="PF01592">
    <property type="entry name" value="NifU_N"/>
    <property type="match status" value="1"/>
</dbReference>
<dbReference type="Gene3D" id="3.90.1010.10">
    <property type="match status" value="1"/>
</dbReference>
<name>A0A4P8QN40_9GAMM</name>
<dbReference type="PANTHER" id="PTHR10093">
    <property type="entry name" value="IRON-SULFUR CLUSTER ASSEMBLY ENZYME NIFU HOMOLOG"/>
    <property type="match status" value="1"/>
</dbReference>
<accession>A0A4P8QN40</accession>
<keyword evidence="3" id="KW-1185">Reference proteome</keyword>
<proteinExistence type="predicted"/>
<dbReference type="Proteomes" id="UP000299580">
    <property type="component" value="Chromosome"/>
</dbReference>
<evidence type="ECO:0000313" key="3">
    <source>
        <dbReference type="Proteomes" id="UP000299580"/>
    </source>
</evidence>
<protein>
    <submittedName>
        <fullName evidence="2">Iron-sulfur cluster assembly scaffold protein</fullName>
    </submittedName>
</protein>
<dbReference type="RefSeq" id="WP_137713411.1">
    <property type="nucleotide sequence ID" value="NZ_CP034035.1"/>
</dbReference>
<dbReference type="GO" id="GO:0005506">
    <property type="term" value="F:iron ion binding"/>
    <property type="evidence" value="ECO:0007669"/>
    <property type="project" value="InterPro"/>
</dbReference>
<organism evidence="2 3">
    <name type="scientific">Brenneria rubrifaciens</name>
    <dbReference type="NCBI Taxonomy" id="55213"/>
    <lineage>
        <taxon>Bacteria</taxon>
        <taxon>Pseudomonadati</taxon>
        <taxon>Pseudomonadota</taxon>
        <taxon>Gammaproteobacteria</taxon>
        <taxon>Enterobacterales</taxon>
        <taxon>Pectobacteriaceae</taxon>
        <taxon>Brenneria</taxon>
    </lineage>
</organism>
<dbReference type="AlphaFoldDB" id="A0A4P8QN40"/>
<gene>
    <name evidence="2" type="ORF">EH207_07490</name>
</gene>
<dbReference type="KEGG" id="brb:EH207_07490"/>
<evidence type="ECO:0000259" key="1">
    <source>
        <dbReference type="Pfam" id="PF01592"/>
    </source>
</evidence>
<dbReference type="EMBL" id="CP034035">
    <property type="protein sequence ID" value="QCR08371.1"/>
    <property type="molecule type" value="Genomic_DNA"/>
</dbReference>
<dbReference type="InterPro" id="IPR002871">
    <property type="entry name" value="NIF_FeS_clus_asmbl_NifU_N"/>
</dbReference>